<evidence type="ECO:0000313" key="2">
    <source>
        <dbReference type="Proteomes" id="UP001612928"/>
    </source>
</evidence>
<accession>A0ABW7ZXF7</accession>
<dbReference type="SUPFAM" id="SSF56024">
    <property type="entry name" value="Phospholipase D/nuclease"/>
    <property type="match status" value="1"/>
</dbReference>
<sequence>MNDNLRHALATARLQPTDLAAALAVDPKTVNRWIKGRIPYPRHRWAVADLLHVDEADLWPQVAQRQRTHSAEVQAVYPHRWAVPHIAWRDLFKSATTEIGILAYSALFIAEDPGLLRILSNRASAGVKVRILLGDPTSPEVAVRGIDEGIGADVMAARVHNALALYHPIADGEGVEIRQHRTVLYASIYRADDDLLVNTHAYATPAADAPVMHLRRTDAHGPAATYLTCFERVWSSARSV</sequence>
<name>A0ABW7ZXF7_9ACTN</name>
<organism evidence="1 2">
    <name type="scientific">Nonomuraea indica</name>
    <dbReference type="NCBI Taxonomy" id="1581193"/>
    <lineage>
        <taxon>Bacteria</taxon>
        <taxon>Bacillati</taxon>
        <taxon>Actinomycetota</taxon>
        <taxon>Actinomycetes</taxon>
        <taxon>Streptosporangiales</taxon>
        <taxon>Streptosporangiaceae</taxon>
        <taxon>Nonomuraea</taxon>
    </lineage>
</organism>
<dbReference type="Proteomes" id="UP001612928">
    <property type="component" value="Unassembled WGS sequence"/>
</dbReference>
<protein>
    <submittedName>
        <fullName evidence="1">XRE family transcriptional regulator</fullName>
    </submittedName>
</protein>
<comment type="caution">
    <text evidence="1">The sequence shown here is derived from an EMBL/GenBank/DDBJ whole genome shotgun (WGS) entry which is preliminary data.</text>
</comment>
<reference evidence="1 2" key="1">
    <citation type="submission" date="2024-10" db="EMBL/GenBank/DDBJ databases">
        <title>The Natural Products Discovery Center: Release of the First 8490 Sequenced Strains for Exploring Actinobacteria Biosynthetic Diversity.</title>
        <authorList>
            <person name="Kalkreuter E."/>
            <person name="Kautsar S.A."/>
            <person name="Yang D."/>
            <person name="Bader C.D."/>
            <person name="Teijaro C.N."/>
            <person name="Fluegel L."/>
            <person name="Davis C.M."/>
            <person name="Simpson J.R."/>
            <person name="Lauterbach L."/>
            <person name="Steele A.D."/>
            <person name="Gui C."/>
            <person name="Meng S."/>
            <person name="Li G."/>
            <person name="Viehrig K."/>
            <person name="Ye F."/>
            <person name="Su P."/>
            <person name="Kiefer A.F."/>
            <person name="Nichols A."/>
            <person name="Cepeda A.J."/>
            <person name="Yan W."/>
            <person name="Fan B."/>
            <person name="Jiang Y."/>
            <person name="Adhikari A."/>
            <person name="Zheng C.-J."/>
            <person name="Schuster L."/>
            <person name="Cowan T.M."/>
            <person name="Smanski M.J."/>
            <person name="Chevrette M.G."/>
            <person name="De Carvalho L.P.S."/>
            <person name="Shen B."/>
        </authorList>
    </citation>
    <scope>NUCLEOTIDE SEQUENCE [LARGE SCALE GENOMIC DNA]</scope>
    <source>
        <strain evidence="1 2">NPDC049503</strain>
    </source>
</reference>
<dbReference type="Gene3D" id="1.10.260.40">
    <property type="entry name" value="lambda repressor-like DNA-binding domains"/>
    <property type="match status" value="1"/>
</dbReference>
<dbReference type="InterPro" id="IPR001387">
    <property type="entry name" value="Cro/C1-type_HTH"/>
</dbReference>
<dbReference type="CDD" id="cd00093">
    <property type="entry name" value="HTH_XRE"/>
    <property type="match status" value="1"/>
</dbReference>
<proteinExistence type="predicted"/>
<keyword evidence="2" id="KW-1185">Reference proteome</keyword>
<dbReference type="RefSeq" id="WP_397018177.1">
    <property type="nucleotide sequence ID" value="NZ_JBITMB010000001.1"/>
</dbReference>
<dbReference type="InterPro" id="IPR010982">
    <property type="entry name" value="Lambda_DNA-bd_dom_sf"/>
</dbReference>
<gene>
    <name evidence="1" type="ORF">ACIBP5_01670</name>
</gene>
<evidence type="ECO:0000313" key="1">
    <source>
        <dbReference type="EMBL" id="MFI7438657.1"/>
    </source>
</evidence>
<dbReference type="EMBL" id="JBITMB010000001">
    <property type="protein sequence ID" value="MFI7438657.1"/>
    <property type="molecule type" value="Genomic_DNA"/>
</dbReference>